<dbReference type="SMART" id="SM00028">
    <property type="entry name" value="TPR"/>
    <property type="match status" value="5"/>
</dbReference>
<dbReference type="PANTHER" id="PTHR10098">
    <property type="entry name" value="RAPSYN-RELATED"/>
    <property type="match status" value="1"/>
</dbReference>
<dbReference type="PhylomeDB" id="A7SRK0"/>
<gene>
    <name evidence="3" type="ORF">NEMVEDRAFT_v1g216339</name>
</gene>
<keyword evidence="1" id="KW-0802">TPR repeat</keyword>
<feature type="repeat" description="TPR" evidence="1">
    <location>
        <begin position="21"/>
        <end position="54"/>
    </location>
</feature>
<dbReference type="InParanoid" id="A7SRK0"/>
<feature type="repeat" description="TPR" evidence="1">
    <location>
        <begin position="141"/>
        <end position="174"/>
    </location>
</feature>
<dbReference type="eggNOG" id="KOG0548">
    <property type="taxonomic scope" value="Eukaryota"/>
</dbReference>
<sequence>MENYKHALCIYEKVGEERKQADVYSKIGNTYCSLGDEGQAIENYKHALCIYEKIGEERKQADVYFGIGAVYQSLGDNGQAMENYKHALCIYEKIGEERKKAVVFNGIGDLYSYLGDNVQAMENYKNALCIYEKFGGEREQAAVYNGIGCAYDSLGDKDQAIENLKNALCIYEKFGEERKQADVYNNIGAVFKSLGDNGQAMVNVKHALCIYEKIGEEPKQATVYNNIGDVFKSLGLPKASEEAKMIRDLLPDVTCLMEERATKNAILAKLKESVGIVHIASHGNARTGKILVAPGPRPHDEIAPSKDFLLTMEEIYSCRINARLVVLCCCHSGRGEIRAEGVMGLTRAFLAAGARSVLATLWQISDEATLYFMKRFYRHLVSGLTASASLQQTIRDTIADKDKYSHPYYWGAFILVGDDVTLT</sequence>
<accession>A7SRK0</accession>
<dbReference type="InterPro" id="IPR024983">
    <property type="entry name" value="CHAT_dom"/>
</dbReference>
<dbReference type="InterPro" id="IPR011990">
    <property type="entry name" value="TPR-like_helical_dom_sf"/>
</dbReference>
<dbReference type="Proteomes" id="UP000001593">
    <property type="component" value="Unassembled WGS sequence"/>
</dbReference>
<dbReference type="Pfam" id="PF12770">
    <property type="entry name" value="CHAT"/>
    <property type="match status" value="1"/>
</dbReference>
<dbReference type="Gene3D" id="1.25.40.10">
    <property type="entry name" value="Tetratricopeptide repeat domain"/>
    <property type="match status" value="2"/>
</dbReference>
<proteinExistence type="predicted"/>
<feature type="repeat" description="TPR" evidence="1">
    <location>
        <begin position="61"/>
        <end position="94"/>
    </location>
</feature>
<dbReference type="Pfam" id="PF13424">
    <property type="entry name" value="TPR_12"/>
    <property type="match status" value="2"/>
</dbReference>
<dbReference type="SUPFAM" id="SSF48452">
    <property type="entry name" value="TPR-like"/>
    <property type="match status" value="2"/>
</dbReference>
<feature type="domain" description="CHAT" evidence="2">
    <location>
        <begin position="234"/>
        <end position="418"/>
    </location>
</feature>
<reference evidence="3 4" key="1">
    <citation type="journal article" date="2007" name="Science">
        <title>Sea anemone genome reveals ancestral eumetazoan gene repertoire and genomic organization.</title>
        <authorList>
            <person name="Putnam N.H."/>
            <person name="Srivastava M."/>
            <person name="Hellsten U."/>
            <person name="Dirks B."/>
            <person name="Chapman J."/>
            <person name="Salamov A."/>
            <person name="Terry A."/>
            <person name="Shapiro H."/>
            <person name="Lindquist E."/>
            <person name="Kapitonov V.V."/>
            <person name="Jurka J."/>
            <person name="Genikhovich G."/>
            <person name="Grigoriev I.V."/>
            <person name="Lucas S.M."/>
            <person name="Steele R.E."/>
            <person name="Finnerty J.R."/>
            <person name="Technau U."/>
            <person name="Martindale M.Q."/>
            <person name="Rokhsar D.S."/>
        </authorList>
    </citation>
    <scope>NUCLEOTIDE SEQUENCE [LARGE SCALE GENOMIC DNA]</scope>
    <source>
        <strain evidence="4">CH2 X CH6</strain>
    </source>
</reference>
<dbReference type="HOGENOM" id="CLU_649418_0_0_1"/>
<evidence type="ECO:0000259" key="2">
    <source>
        <dbReference type="Pfam" id="PF12770"/>
    </source>
</evidence>
<organism evidence="3 4">
    <name type="scientific">Nematostella vectensis</name>
    <name type="common">Starlet sea anemone</name>
    <dbReference type="NCBI Taxonomy" id="45351"/>
    <lineage>
        <taxon>Eukaryota</taxon>
        <taxon>Metazoa</taxon>
        <taxon>Cnidaria</taxon>
        <taxon>Anthozoa</taxon>
        <taxon>Hexacorallia</taxon>
        <taxon>Actiniaria</taxon>
        <taxon>Edwardsiidae</taxon>
        <taxon>Nematostella</taxon>
    </lineage>
</organism>
<keyword evidence="4" id="KW-1185">Reference proteome</keyword>
<dbReference type="AlphaFoldDB" id="A7SRK0"/>
<protein>
    <recommendedName>
        <fullName evidence="2">CHAT domain-containing protein</fullName>
    </recommendedName>
</protein>
<evidence type="ECO:0000256" key="1">
    <source>
        <dbReference type="PROSITE-ProRule" id="PRU00339"/>
    </source>
</evidence>
<dbReference type="InterPro" id="IPR019734">
    <property type="entry name" value="TPR_rpt"/>
</dbReference>
<name>A7SRK0_NEMVE</name>
<dbReference type="STRING" id="45351.A7SRK0"/>
<dbReference type="PROSITE" id="PS50005">
    <property type="entry name" value="TPR"/>
    <property type="match status" value="3"/>
</dbReference>
<dbReference type="EMBL" id="DS469763">
    <property type="protein sequence ID" value="EDO33674.1"/>
    <property type="molecule type" value="Genomic_DNA"/>
</dbReference>
<evidence type="ECO:0000313" key="3">
    <source>
        <dbReference type="EMBL" id="EDO33674.1"/>
    </source>
</evidence>
<dbReference type="PANTHER" id="PTHR10098:SF106">
    <property type="entry name" value="TETRATRICOPEPTIDE REPEAT PROTEIN 28-LIKE PROTEIN"/>
    <property type="match status" value="1"/>
</dbReference>
<evidence type="ECO:0000313" key="4">
    <source>
        <dbReference type="Proteomes" id="UP000001593"/>
    </source>
</evidence>